<dbReference type="EMBL" id="AJ248287">
    <property type="protein sequence ID" value="CAB50170.1"/>
    <property type="molecule type" value="Genomic_DNA"/>
</dbReference>
<dbReference type="KEGG" id="pab:PAB1544"/>
<dbReference type="STRING" id="272844.PAB1544"/>
<dbReference type="AlphaFoldDB" id="Q9UZ89"/>
<dbReference type="HOGENOM" id="CLU_079811_0_0_2"/>
<keyword evidence="1" id="KW-0812">Transmembrane</keyword>
<keyword evidence="5" id="KW-1185">Reference proteome</keyword>
<protein>
    <recommendedName>
        <fullName evidence="2">HTH marR-type domain-containing protein</fullName>
    </recommendedName>
</protein>
<evidence type="ECO:0000313" key="3">
    <source>
        <dbReference type="EMBL" id="CAB50170.1"/>
    </source>
</evidence>
<reference evidence="4 6" key="5">
    <citation type="journal article" date="2012" name="Curr. Microbiol.">
        <title>Re-annotation of two hyperthermophilic archaea Pyrococcus abyssi GE5 and Pyrococcus furiosus DSM 3638.</title>
        <authorList>
            <person name="Gao J."/>
            <person name="Wang J."/>
        </authorList>
    </citation>
    <scope>GENOME REANNOTATION</scope>
    <source>
        <strain evidence="4">GE5</strain>
        <strain evidence="6">GE5 / Orsay</strain>
    </source>
</reference>
<dbReference type="Proteomes" id="UP000000810">
    <property type="component" value="Chromosome"/>
</dbReference>
<evidence type="ECO:0000256" key="1">
    <source>
        <dbReference type="SAM" id="Phobius"/>
    </source>
</evidence>
<proteinExistence type="predicted"/>
<dbReference type="GO" id="GO:0003700">
    <property type="term" value="F:DNA-binding transcription factor activity"/>
    <property type="evidence" value="ECO:0007669"/>
    <property type="project" value="InterPro"/>
</dbReference>
<reference evidence="3" key="3">
    <citation type="journal article" date="2001" name="Genome Res.">
        <title>Genome evolution at the genus level: comparison of three complete genomes of hyperthermophilic archaea.</title>
        <authorList>
            <person name="Lecompte O."/>
            <person name="Ripp R."/>
            <person name="Puzos-Barbe V."/>
            <person name="Duprat S."/>
            <person name="Heilig R."/>
            <person name="Dietrich J."/>
            <person name="Thierry J.C."/>
            <person name="Poch O."/>
        </authorList>
    </citation>
    <scope>NUCLEOTIDE SEQUENCE</scope>
    <source>
        <strain evidence="3">Orsay</strain>
    </source>
</reference>
<evidence type="ECO:0000313" key="4">
    <source>
        <dbReference type="EMBL" id="CCE70702.1"/>
    </source>
</evidence>
<dbReference type="RefSeq" id="WP_010868378.1">
    <property type="nucleotide sequence ID" value="NC_000868.1"/>
</dbReference>
<dbReference type="SUPFAM" id="SSF46785">
    <property type="entry name" value="Winged helix' DNA-binding domain"/>
    <property type="match status" value="1"/>
</dbReference>
<evidence type="ECO:0000313" key="6">
    <source>
        <dbReference type="Proteomes" id="UP000009139"/>
    </source>
</evidence>
<reference evidence="3" key="2">
    <citation type="journal article" date="2000" name="J. Mol. Biol.">
        <title>Archaeal homologs of eukaryotic methylation guide small nucleolar RNAs: lessons from the Pyrococcus genomes.</title>
        <authorList>
            <person name="Gaspin C."/>
            <person name="Cavaille J."/>
            <person name="Erauso G."/>
        </authorList>
    </citation>
    <scope>NUCLEOTIDE SEQUENCE</scope>
    <source>
        <strain evidence="3">Orsay</strain>
    </source>
</reference>
<evidence type="ECO:0000259" key="2">
    <source>
        <dbReference type="Pfam" id="PF12802"/>
    </source>
</evidence>
<dbReference type="CDD" id="cd00090">
    <property type="entry name" value="HTH_ARSR"/>
    <property type="match status" value="1"/>
</dbReference>
<keyword evidence="1" id="KW-1133">Transmembrane helix</keyword>
<sequence length="275" mass="31128">MRKVMIFVALLTLFSGLVYGNEVKVVVFPDGYVKVTVEMNVTKDENVSISLPVYEFLNLSVTLNGEKIPFILGEENITVYSSNAGLLRVTYITPDLTDKHGKVWKVLLPFNYTKDVTLPEGAVIVGLSGIPLEIRGNSVVMPRGEQYIEYVVPPMFYNNQVKRGFGVQYSLFVVSFILGLVFGLYGGRIKVMLSRGVSLDDLVERYDLNKEEQDVLAYIAEHGGRVRQADIRNDLGIPRTTTWRILKRLEKMNLIKLEKVNNETYAILKVKIKSR</sequence>
<dbReference type="PIR" id="E75034">
    <property type="entry name" value="E75034"/>
</dbReference>
<gene>
    <name evidence="3" type="ordered locus">PAB1544</name>
</gene>
<dbReference type="PATRIC" id="fig|272844.11.peg.1345"/>
<reference evidence="3" key="1">
    <citation type="submission" date="1999-07" db="EMBL/GenBank/DDBJ databases">
        <authorList>
            <person name="Genoscope"/>
        </authorList>
    </citation>
    <scope>NUCLEOTIDE SEQUENCE</scope>
    <source>
        <strain evidence="3">Orsay</strain>
    </source>
</reference>
<dbReference type="InterPro" id="IPR036388">
    <property type="entry name" value="WH-like_DNA-bd_sf"/>
</dbReference>
<feature type="domain" description="HTH marR-type" evidence="2">
    <location>
        <begin position="207"/>
        <end position="259"/>
    </location>
</feature>
<dbReference type="Gene3D" id="1.10.10.10">
    <property type="entry name" value="Winged helix-like DNA-binding domain superfamily/Winged helix DNA-binding domain"/>
    <property type="match status" value="1"/>
</dbReference>
<evidence type="ECO:0000313" key="5">
    <source>
        <dbReference type="Proteomes" id="UP000000810"/>
    </source>
</evidence>
<dbReference type="Proteomes" id="UP000009139">
    <property type="component" value="Chromosome"/>
</dbReference>
<feature type="transmembrane region" description="Helical" evidence="1">
    <location>
        <begin position="165"/>
        <end position="185"/>
    </location>
</feature>
<dbReference type="InterPro" id="IPR036390">
    <property type="entry name" value="WH_DNA-bd_sf"/>
</dbReference>
<name>Q9UZ89_PYRAB</name>
<dbReference type="InterPro" id="IPR000835">
    <property type="entry name" value="HTH_MarR-typ"/>
</dbReference>
<keyword evidence="1" id="KW-0472">Membrane</keyword>
<accession>Q9UZ89</accession>
<reference evidence="3 5" key="4">
    <citation type="journal article" date="2003" name="Mol. Microbiol.">
        <title>An integrated analysis of the genome of the hyperthermophilic archaeon Pyrococcus abyssi.</title>
        <authorList>
            <person name="Cohen G."/>
            <person name="Barbe V."/>
            <person name="Flament D."/>
            <person name="Galperin M."/>
            <person name="Heilig R."/>
            <person name="Ripp R."/>
            <person name="Lecompte O."/>
            <person name="Prieur D."/>
            <person name="Poch O."/>
            <person name="Quellerou J."/>
            <person name="Thierry J.C."/>
            <person name="Van der Oost J."/>
            <person name="Weissenbach J."/>
            <person name="Zivanovic Y."/>
            <person name="Forterre P."/>
        </authorList>
    </citation>
    <scope>NUCLEOTIDE SEQUENCE [LARGE SCALE GENOMIC DNA]</scope>
    <source>
        <strain evidence="5">GE5 / Orsay</strain>
        <strain evidence="3">Orsay</strain>
    </source>
</reference>
<dbReference type="OrthoDB" id="28494at2157"/>
<dbReference type="Pfam" id="PF12802">
    <property type="entry name" value="MarR_2"/>
    <property type="match status" value="1"/>
</dbReference>
<dbReference type="EMBL" id="HE613800">
    <property type="protein sequence ID" value="CCE70702.1"/>
    <property type="molecule type" value="Genomic_DNA"/>
</dbReference>
<dbReference type="InterPro" id="IPR011991">
    <property type="entry name" value="ArsR-like_HTH"/>
</dbReference>
<dbReference type="eggNOG" id="arCOG00374">
    <property type="taxonomic scope" value="Archaea"/>
</dbReference>
<organism evidence="3 5">
    <name type="scientific">Pyrococcus abyssi (strain GE5 / Orsay)</name>
    <dbReference type="NCBI Taxonomy" id="272844"/>
    <lineage>
        <taxon>Archaea</taxon>
        <taxon>Methanobacteriati</taxon>
        <taxon>Methanobacteriota</taxon>
        <taxon>Thermococci</taxon>
        <taxon>Thermococcales</taxon>
        <taxon>Thermococcaceae</taxon>
        <taxon>Pyrococcus</taxon>
    </lineage>
</organism>